<keyword evidence="3" id="KW-0067">ATP-binding</keyword>
<dbReference type="Gene3D" id="3.40.50.300">
    <property type="entry name" value="P-loop containing nucleotide triphosphate hydrolases"/>
    <property type="match status" value="1"/>
</dbReference>
<dbReference type="AlphaFoldDB" id="X0ZWE6"/>
<dbReference type="InterPro" id="IPR003439">
    <property type="entry name" value="ABC_transporter-like_ATP-bd"/>
</dbReference>
<dbReference type="InterPro" id="IPR050763">
    <property type="entry name" value="ABC_transporter_ATP-binding"/>
</dbReference>
<accession>X0ZWE6</accession>
<dbReference type="PANTHER" id="PTHR42711">
    <property type="entry name" value="ABC TRANSPORTER ATP-BINDING PROTEIN"/>
    <property type="match status" value="1"/>
</dbReference>
<proteinExistence type="predicted"/>
<feature type="non-terminal residue" evidence="5">
    <location>
        <position position="110"/>
    </location>
</feature>
<evidence type="ECO:0000313" key="5">
    <source>
        <dbReference type="EMBL" id="GAG74145.1"/>
    </source>
</evidence>
<dbReference type="GO" id="GO:0005524">
    <property type="term" value="F:ATP binding"/>
    <property type="evidence" value="ECO:0007669"/>
    <property type="project" value="UniProtKB-KW"/>
</dbReference>
<evidence type="ECO:0000256" key="3">
    <source>
        <dbReference type="ARBA" id="ARBA00022840"/>
    </source>
</evidence>
<dbReference type="PANTHER" id="PTHR42711:SF16">
    <property type="entry name" value="ABC TRANSPORTER ATP-BINDING PROTEIN"/>
    <property type="match status" value="1"/>
</dbReference>
<evidence type="ECO:0000256" key="1">
    <source>
        <dbReference type="ARBA" id="ARBA00022448"/>
    </source>
</evidence>
<evidence type="ECO:0000256" key="2">
    <source>
        <dbReference type="ARBA" id="ARBA00022741"/>
    </source>
</evidence>
<sequence length="110" mass="12565">MGLNPNYNYSNLRNLIGVQLQTSGLPANMRVDEAMNFFCAYHNKSPRYDLLERLGFKEKMDAQYQTLSNVQQKRLAFALAIAHRPSVLILDEPTTGLDVQSRVELHDIII</sequence>
<dbReference type="Pfam" id="PF00005">
    <property type="entry name" value="ABC_tran"/>
    <property type="match status" value="1"/>
</dbReference>
<gene>
    <name evidence="5" type="ORF">S01H4_06379</name>
</gene>
<keyword evidence="2" id="KW-0547">Nucleotide-binding</keyword>
<organism evidence="5">
    <name type="scientific">marine sediment metagenome</name>
    <dbReference type="NCBI Taxonomy" id="412755"/>
    <lineage>
        <taxon>unclassified sequences</taxon>
        <taxon>metagenomes</taxon>
        <taxon>ecological metagenomes</taxon>
    </lineage>
</organism>
<comment type="caution">
    <text evidence="5">The sequence shown here is derived from an EMBL/GenBank/DDBJ whole genome shotgun (WGS) entry which is preliminary data.</text>
</comment>
<dbReference type="EMBL" id="BART01001958">
    <property type="protein sequence ID" value="GAG74145.1"/>
    <property type="molecule type" value="Genomic_DNA"/>
</dbReference>
<reference evidence="5" key="1">
    <citation type="journal article" date="2014" name="Front. Microbiol.">
        <title>High frequency of phylogenetically diverse reductive dehalogenase-homologous genes in deep subseafloor sedimentary metagenomes.</title>
        <authorList>
            <person name="Kawai M."/>
            <person name="Futagami T."/>
            <person name="Toyoda A."/>
            <person name="Takaki Y."/>
            <person name="Nishi S."/>
            <person name="Hori S."/>
            <person name="Arai W."/>
            <person name="Tsubouchi T."/>
            <person name="Morono Y."/>
            <person name="Uchiyama I."/>
            <person name="Ito T."/>
            <person name="Fujiyama A."/>
            <person name="Inagaki F."/>
            <person name="Takami H."/>
        </authorList>
    </citation>
    <scope>NUCLEOTIDE SEQUENCE</scope>
    <source>
        <strain evidence="5">Expedition CK06-06</strain>
    </source>
</reference>
<dbReference type="InterPro" id="IPR027417">
    <property type="entry name" value="P-loop_NTPase"/>
</dbReference>
<keyword evidence="1" id="KW-0813">Transport</keyword>
<protein>
    <recommendedName>
        <fullName evidence="4">ABC transporter domain-containing protein</fullName>
    </recommendedName>
</protein>
<evidence type="ECO:0000259" key="4">
    <source>
        <dbReference type="Pfam" id="PF00005"/>
    </source>
</evidence>
<name>X0ZWE6_9ZZZZ</name>
<dbReference type="SUPFAM" id="SSF52540">
    <property type="entry name" value="P-loop containing nucleoside triphosphate hydrolases"/>
    <property type="match status" value="1"/>
</dbReference>
<feature type="domain" description="ABC transporter" evidence="4">
    <location>
        <begin position="9"/>
        <end position="95"/>
    </location>
</feature>
<dbReference type="GO" id="GO:0016887">
    <property type="term" value="F:ATP hydrolysis activity"/>
    <property type="evidence" value="ECO:0007669"/>
    <property type="project" value="InterPro"/>
</dbReference>